<dbReference type="PANTHER" id="PTHR34569">
    <property type="entry name" value="EXPRESSED PROTEIN"/>
    <property type="match status" value="1"/>
</dbReference>
<gene>
    <name evidence="2" type="ORF">ACJRO7_002599</name>
</gene>
<evidence type="ECO:0000313" key="3">
    <source>
        <dbReference type="Proteomes" id="UP001634007"/>
    </source>
</evidence>
<dbReference type="EMBL" id="JBJKBG010000001">
    <property type="protein sequence ID" value="KAL3755570.1"/>
    <property type="molecule type" value="Genomic_DNA"/>
</dbReference>
<protein>
    <submittedName>
        <fullName evidence="2">Uncharacterized protein</fullName>
    </submittedName>
</protein>
<comment type="caution">
    <text evidence="2">The sequence shown here is derived from an EMBL/GenBank/DDBJ whole genome shotgun (WGS) entry which is preliminary data.</text>
</comment>
<dbReference type="PANTHER" id="PTHR34569:SF2">
    <property type="entry name" value="EXPRESSED PROTEIN"/>
    <property type="match status" value="1"/>
</dbReference>
<organism evidence="2 3">
    <name type="scientific">Eucalyptus globulus</name>
    <name type="common">Tasmanian blue gum</name>
    <dbReference type="NCBI Taxonomy" id="34317"/>
    <lineage>
        <taxon>Eukaryota</taxon>
        <taxon>Viridiplantae</taxon>
        <taxon>Streptophyta</taxon>
        <taxon>Embryophyta</taxon>
        <taxon>Tracheophyta</taxon>
        <taxon>Spermatophyta</taxon>
        <taxon>Magnoliopsida</taxon>
        <taxon>eudicotyledons</taxon>
        <taxon>Gunneridae</taxon>
        <taxon>Pentapetalae</taxon>
        <taxon>rosids</taxon>
        <taxon>malvids</taxon>
        <taxon>Myrtales</taxon>
        <taxon>Myrtaceae</taxon>
        <taxon>Myrtoideae</taxon>
        <taxon>Eucalypteae</taxon>
        <taxon>Eucalyptus</taxon>
    </lineage>
</organism>
<proteinExistence type="predicted"/>
<feature type="region of interest" description="Disordered" evidence="1">
    <location>
        <begin position="1"/>
        <end position="107"/>
    </location>
</feature>
<feature type="compositionally biased region" description="Low complexity" evidence="1">
    <location>
        <begin position="35"/>
        <end position="49"/>
    </location>
</feature>
<dbReference type="Proteomes" id="UP001634007">
    <property type="component" value="Unassembled WGS sequence"/>
</dbReference>
<feature type="compositionally biased region" description="Low complexity" evidence="1">
    <location>
        <begin position="91"/>
        <end position="107"/>
    </location>
</feature>
<accession>A0ABD3LUW4</accession>
<name>A0ABD3LUW4_EUCGL</name>
<dbReference type="AlphaFoldDB" id="A0ABD3LUW4"/>
<evidence type="ECO:0000256" key="1">
    <source>
        <dbReference type="SAM" id="MobiDB-lite"/>
    </source>
</evidence>
<feature type="compositionally biased region" description="Basic and acidic residues" evidence="1">
    <location>
        <begin position="9"/>
        <end position="18"/>
    </location>
</feature>
<keyword evidence="3" id="KW-1185">Reference proteome</keyword>
<reference evidence="2 3" key="1">
    <citation type="submission" date="2024-11" db="EMBL/GenBank/DDBJ databases">
        <title>Chromosome-level genome assembly of Eucalyptus globulus Labill. provides insights into its genome evolution.</title>
        <authorList>
            <person name="Li X."/>
        </authorList>
    </citation>
    <scope>NUCLEOTIDE SEQUENCE [LARGE SCALE GENOMIC DNA]</scope>
    <source>
        <strain evidence="2">CL2024</strain>
        <tissue evidence="2">Fresh tender leaves</tissue>
    </source>
</reference>
<sequence>MAENGGAVHLERKLRLRLEPPPPLPTALRRRHSIAAPTAAAPAAAKPPAQSLSFPNGTSASHPPLPPPLDLSGHDFPSYTTLRDLLPPSPAASSPAAAAAASPTSAASSSHEISIRNRLVNRAAWAYLRPMSASPRCDGPHLLRRLWLRLSACIGFVRRALGRIASFFLPVRSDR</sequence>
<feature type="compositionally biased region" description="Polar residues" evidence="1">
    <location>
        <begin position="50"/>
        <end position="61"/>
    </location>
</feature>
<evidence type="ECO:0000313" key="2">
    <source>
        <dbReference type="EMBL" id="KAL3755570.1"/>
    </source>
</evidence>